<protein>
    <submittedName>
        <fullName evidence="2">Putative dehydrogenase</fullName>
    </submittedName>
</protein>
<evidence type="ECO:0000259" key="1">
    <source>
        <dbReference type="Pfam" id="PF01408"/>
    </source>
</evidence>
<gene>
    <name evidence="2" type="ORF">FHR34_003680</name>
</gene>
<dbReference type="RefSeq" id="WP_221521575.1">
    <property type="nucleotide sequence ID" value="NZ_JACHJV010000001.1"/>
</dbReference>
<accession>A0A7W7VVS4</accession>
<evidence type="ECO:0000313" key="3">
    <source>
        <dbReference type="Proteomes" id="UP000540506"/>
    </source>
</evidence>
<feature type="domain" description="Gfo/Idh/MocA-like oxidoreductase N-terminal" evidence="1">
    <location>
        <begin position="3"/>
        <end position="126"/>
    </location>
</feature>
<dbReference type="InterPro" id="IPR036291">
    <property type="entry name" value="NAD(P)-bd_dom_sf"/>
</dbReference>
<proteinExistence type="predicted"/>
<dbReference type="InterPro" id="IPR051450">
    <property type="entry name" value="Gfo/Idh/MocA_Oxidoreductases"/>
</dbReference>
<name>A0A7W7VVS4_KITKI</name>
<dbReference type="PANTHER" id="PTHR43377">
    <property type="entry name" value="BILIVERDIN REDUCTASE A"/>
    <property type="match status" value="1"/>
</dbReference>
<dbReference type="GO" id="GO:0000166">
    <property type="term" value="F:nucleotide binding"/>
    <property type="evidence" value="ECO:0007669"/>
    <property type="project" value="InterPro"/>
</dbReference>
<dbReference type="PANTHER" id="PTHR43377:SF1">
    <property type="entry name" value="BILIVERDIN REDUCTASE A"/>
    <property type="match status" value="1"/>
</dbReference>
<dbReference type="Proteomes" id="UP000540506">
    <property type="component" value="Unassembled WGS sequence"/>
</dbReference>
<dbReference type="SUPFAM" id="SSF51735">
    <property type="entry name" value="NAD(P)-binding Rossmann-fold domains"/>
    <property type="match status" value="1"/>
</dbReference>
<sequence length="345" mass="37979">MLRTLIVGLGRAGAGLHLPVLRRLRREPDHPFAPLPLLAVDPGLSTSPDPAEVTLAASLEAARRLLDPARTVVHICTPPQHRAELVTELAELGFRRLIIEKPLAAEPADLAKLAELVHERRLQVSVVAPWLASTLTDRLEQLVHSGEFGALKRISVRQHKPRFRRSLVTHGHPTAFDIEIPHALGVALLLAGDGEVTTAHWHDLRVGDQIRPLLGGARLELAHHSGVHTEIVSDLTSPVRERRITLRFAHGTAIGHFPGSADDEYAQLRLSGRRMCSREVFADDALSSYLARAYRRFLLGSLPPEAEFDGHVKAVRLLSEAKRISGADLLLTQSTSTERELSFVH</sequence>
<dbReference type="Pfam" id="PF01408">
    <property type="entry name" value="GFO_IDH_MocA"/>
    <property type="match status" value="1"/>
</dbReference>
<dbReference type="EMBL" id="JACHJV010000001">
    <property type="protein sequence ID" value="MBB4924687.1"/>
    <property type="molecule type" value="Genomic_DNA"/>
</dbReference>
<evidence type="ECO:0000313" key="2">
    <source>
        <dbReference type="EMBL" id="MBB4924687.1"/>
    </source>
</evidence>
<reference evidence="2 3" key="1">
    <citation type="submission" date="2020-08" db="EMBL/GenBank/DDBJ databases">
        <title>Sequencing the genomes of 1000 actinobacteria strains.</title>
        <authorList>
            <person name="Klenk H.-P."/>
        </authorList>
    </citation>
    <scope>NUCLEOTIDE SEQUENCE [LARGE SCALE GENOMIC DNA]</scope>
    <source>
        <strain evidence="2 3">DSM 41654</strain>
    </source>
</reference>
<organism evidence="2 3">
    <name type="scientific">Kitasatospora kifunensis</name>
    <name type="common">Streptomyces kifunensis</name>
    <dbReference type="NCBI Taxonomy" id="58351"/>
    <lineage>
        <taxon>Bacteria</taxon>
        <taxon>Bacillati</taxon>
        <taxon>Actinomycetota</taxon>
        <taxon>Actinomycetes</taxon>
        <taxon>Kitasatosporales</taxon>
        <taxon>Streptomycetaceae</taxon>
        <taxon>Kitasatospora</taxon>
    </lineage>
</organism>
<dbReference type="Gene3D" id="3.40.50.720">
    <property type="entry name" value="NAD(P)-binding Rossmann-like Domain"/>
    <property type="match status" value="1"/>
</dbReference>
<comment type="caution">
    <text evidence="2">The sequence shown here is derived from an EMBL/GenBank/DDBJ whole genome shotgun (WGS) entry which is preliminary data.</text>
</comment>
<dbReference type="Gene3D" id="3.30.360.10">
    <property type="entry name" value="Dihydrodipicolinate Reductase, domain 2"/>
    <property type="match status" value="1"/>
</dbReference>
<dbReference type="InterPro" id="IPR000683">
    <property type="entry name" value="Gfo/Idh/MocA-like_OxRdtase_N"/>
</dbReference>
<dbReference type="AlphaFoldDB" id="A0A7W7VVS4"/>
<keyword evidence="3" id="KW-1185">Reference proteome</keyword>